<evidence type="ECO:0000313" key="3">
    <source>
        <dbReference type="EMBL" id="ODN79834.1"/>
    </source>
</evidence>
<dbReference type="PANTHER" id="PTHR43037">
    <property type="entry name" value="UNNAMED PRODUCT-RELATED"/>
    <property type="match status" value="1"/>
</dbReference>
<dbReference type="InterPro" id="IPR029058">
    <property type="entry name" value="AB_hydrolase_fold"/>
</dbReference>
<dbReference type="Proteomes" id="UP000094065">
    <property type="component" value="Unassembled WGS sequence"/>
</dbReference>
<evidence type="ECO:0000256" key="1">
    <source>
        <dbReference type="ARBA" id="ARBA00022729"/>
    </source>
</evidence>
<dbReference type="Pfam" id="PF00326">
    <property type="entry name" value="Peptidase_S9"/>
    <property type="match status" value="1"/>
</dbReference>
<accession>A0A1E3HU08</accession>
<dbReference type="STRING" id="1295533.A0A1E3HU08"/>
<comment type="caution">
    <text evidence="3">The sequence shown here is derived from an EMBL/GenBank/DDBJ whole genome shotgun (WGS) entry which is preliminary data.</text>
</comment>
<evidence type="ECO:0000259" key="2">
    <source>
        <dbReference type="Pfam" id="PF00326"/>
    </source>
</evidence>
<keyword evidence="4" id="KW-1185">Reference proteome</keyword>
<feature type="domain" description="Peptidase S9 prolyl oligopeptidase catalytic" evidence="2">
    <location>
        <begin position="465"/>
        <end position="607"/>
    </location>
</feature>
<dbReference type="SUPFAM" id="SSF53474">
    <property type="entry name" value="alpha/beta-Hydrolases"/>
    <property type="match status" value="1"/>
</dbReference>
<evidence type="ECO:0000313" key="4">
    <source>
        <dbReference type="Proteomes" id="UP000094065"/>
    </source>
</evidence>
<gene>
    <name evidence="3" type="ORF">L202_03728</name>
</gene>
<dbReference type="GO" id="GO:0006508">
    <property type="term" value="P:proteolysis"/>
    <property type="evidence" value="ECO:0007669"/>
    <property type="project" value="InterPro"/>
</dbReference>
<dbReference type="OrthoDB" id="449091at2759"/>
<protein>
    <recommendedName>
        <fullName evidence="2">Peptidase S9 prolyl oligopeptidase catalytic domain-containing protein</fullName>
    </recommendedName>
</protein>
<keyword evidence="1" id="KW-0732">Signal</keyword>
<sequence>MAPEKVTIQSWEGIGPFPIGTREYPLIGSPLAAFTESLAVDPDIEFALRPANAADRWPSELCTGGTTSWSQFKEGADGWVDVKYPDVNWVQLRADHGWSSLQYHTILRSSLEVPAYESQETVVEIDAIQLAEYAFISVPNPGESTHPGPVTWYQGDSYDFASTSSGGAKPGKLSRFARQILLAPGKYIVVARAVYDIRQFGDPGSDGVPTIKFKVNLQLACKLPQHTTAFRVRHSQIKFPGVFAGWLLGEWASLGIKVAEGTGHVEVLSVESSVVFSKQSGQPRPPVTTLVVELPQTATILPGQTRDVALKITQRAPLPADAIGITIDLKVKTAGKKVQSVSSTVTFSQPEIGEDGQATPGSQIWITFATPSVDPSFGPNVVPASVSEALVVVPPLAKQGDKASPVLLALHGAGVDLKDSAGEEVFAKAMPQIPGLWSALPTGKNEWGEDWHGSSMADAWSAREAAGATLRKAGVALSDETVLMGHSNGGQGAWHLAARYPDRVTGVVVASGWLTIQHYVPYTDYTSTHYADPSLMGILSSSLTPYNNNLYASNLADIPILVVHGTEDDNVPPRHSRAHVALISSWAGKPTSSVSVVEVPREKHWWDDVLRNAKVVDFIRGLPSKATWDEQRKGGYTLTTANPEETGGRAGIRIVELDVPGRLARLDVNARQWKSDGPSMPLDIRGMNIKRIEIRSSATTETYIKTITGQFAPLPSLISPLTPPRANGPMIRLLSSQARFSIIVPSLSGEHPRHLSVAKRIAHDLYVYHRVDCEILDHQRGLERAAKQEIGPGNVVVIGRPEENRYTEWMIAQKSIPLEFPTRGVMLIDKDRVVYDRGAGIVALHPHPTHPKSLSVLLAGNDELGLELAARLFPLRTGVPIPDWVITGPRSRWQGAGGFIGAGFWDGEWQYSDAMSWMDR</sequence>
<name>A0A1E3HU08_9TREE</name>
<organism evidence="3 4">
    <name type="scientific">Cryptococcus amylolentus CBS 6039</name>
    <dbReference type="NCBI Taxonomy" id="1295533"/>
    <lineage>
        <taxon>Eukaryota</taxon>
        <taxon>Fungi</taxon>
        <taxon>Dikarya</taxon>
        <taxon>Basidiomycota</taxon>
        <taxon>Agaricomycotina</taxon>
        <taxon>Tremellomycetes</taxon>
        <taxon>Tremellales</taxon>
        <taxon>Cryptococcaceae</taxon>
        <taxon>Cryptococcus</taxon>
    </lineage>
</organism>
<dbReference type="RefSeq" id="XP_018994681.1">
    <property type="nucleotide sequence ID" value="XM_019137655.1"/>
</dbReference>
<dbReference type="EMBL" id="AWGJ01000005">
    <property type="protein sequence ID" value="ODN79834.1"/>
    <property type="molecule type" value="Genomic_DNA"/>
</dbReference>
<dbReference type="PANTHER" id="PTHR43037:SF4">
    <property type="entry name" value="PEPTIDASE S9 PROLYL OLIGOPEPTIDASE CATALYTIC DOMAIN-CONTAINING PROTEIN"/>
    <property type="match status" value="1"/>
</dbReference>
<dbReference type="Gene3D" id="3.40.50.1820">
    <property type="entry name" value="alpha/beta hydrolase"/>
    <property type="match status" value="1"/>
</dbReference>
<dbReference type="InterPro" id="IPR001375">
    <property type="entry name" value="Peptidase_S9_cat"/>
</dbReference>
<dbReference type="GO" id="GO:0008236">
    <property type="term" value="F:serine-type peptidase activity"/>
    <property type="evidence" value="ECO:0007669"/>
    <property type="project" value="InterPro"/>
</dbReference>
<dbReference type="AlphaFoldDB" id="A0A1E3HU08"/>
<proteinExistence type="predicted"/>
<reference evidence="3 4" key="1">
    <citation type="submission" date="2016-06" db="EMBL/GenBank/DDBJ databases">
        <title>Evolution of pathogenesis and genome organization in the Tremellales.</title>
        <authorList>
            <person name="Cuomo C."/>
            <person name="Litvintseva A."/>
            <person name="Heitman J."/>
            <person name="Chen Y."/>
            <person name="Sun S."/>
            <person name="Springer D."/>
            <person name="Dromer F."/>
            <person name="Young S."/>
            <person name="Zeng Q."/>
            <person name="Chapman S."/>
            <person name="Gujja S."/>
            <person name="Saif S."/>
            <person name="Birren B."/>
        </authorList>
    </citation>
    <scope>NUCLEOTIDE SEQUENCE [LARGE SCALE GENOMIC DNA]</scope>
    <source>
        <strain evidence="3 4">CBS 6039</strain>
    </source>
</reference>
<dbReference type="GeneID" id="30155037"/>
<dbReference type="InterPro" id="IPR050955">
    <property type="entry name" value="Plant_Biomass_Hydrol_Est"/>
</dbReference>